<evidence type="ECO:0000313" key="1">
    <source>
        <dbReference type="EMBL" id="OAA32288.1"/>
    </source>
</evidence>
<evidence type="ECO:0000313" key="2">
    <source>
        <dbReference type="Proteomes" id="UP000078544"/>
    </source>
</evidence>
<dbReference type="EMBL" id="AZGY01000002">
    <property type="protein sequence ID" value="OAA32288.1"/>
    <property type="molecule type" value="Genomic_DNA"/>
</dbReference>
<dbReference type="Pfam" id="PF20375">
    <property type="entry name" value="DUF6670"/>
    <property type="match status" value="1"/>
</dbReference>
<dbReference type="Proteomes" id="UP000078544">
    <property type="component" value="Unassembled WGS sequence"/>
</dbReference>
<keyword evidence="2" id="KW-1185">Reference proteome</keyword>
<accession>A0A166UAZ5</accession>
<organism evidence="1 2">
    <name type="scientific">Moelleriella libera RCEF 2490</name>
    <dbReference type="NCBI Taxonomy" id="1081109"/>
    <lineage>
        <taxon>Eukaryota</taxon>
        <taxon>Fungi</taxon>
        <taxon>Dikarya</taxon>
        <taxon>Ascomycota</taxon>
        <taxon>Pezizomycotina</taxon>
        <taxon>Sordariomycetes</taxon>
        <taxon>Hypocreomycetidae</taxon>
        <taxon>Hypocreales</taxon>
        <taxon>Clavicipitaceae</taxon>
        <taxon>Moelleriella</taxon>
    </lineage>
</organism>
<gene>
    <name evidence="1" type="ORF">AAL_01620</name>
</gene>
<dbReference type="OrthoDB" id="4945137at2759"/>
<sequence>MAPQKGLGPNLASERTKQPFTAWDIINPDVAAEGGPWTWTHYGVYIPRLPAPFQYLNVLVMFGAVDLSVFRHDEYLAGGAHAVVPEGGAERLTTVMSSTAAEGQTFSRGYDSETQCQLSPSSLRWGRDFAMEMSFPRTARVRASFDGGGGCWGYTLDLQLGQTAVWFISVPYYDHFSLPVTGTLCIADGGGAEHRIAISGALEFARCKKPPSIPAETHRAVAKSTNFFIYHVVAVRDDDVQILWGEVRNAFAPPRKFAHVRRVSDGRLLESFTTELQLQVARDELVTDAMGRATRVPREFRAVVAAKSRGDEPVLVVAGTVNSSLRPGAGGGYVAGYEARIEYRGRQYRGSASLSSSPRCLVLTPVANSQSCREEAHSSSV</sequence>
<dbReference type="InterPro" id="IPR046611">
    <property type="entry name" value="DUF6670"/>
</dbReference>
<protein>
    <submittedName>
        <fullName evidence="1">Uncharacterized protein</fullName>
    </submittedName>
</protein>
<dbReference type="AlphaFoldDB" id="A0A166UAZ5"/>
<proteinExistence type="predicted"/>
<name>A0A166UAZ5_9HYPO</name>
<reference evidence="1 2" key="1">
    <citation type="journal article" date="2016" name="Genome Biol. Evol.">
        <title>Divergent and convergent evolution of fungal pathogenicity.</title>
        <authorList>
            <person name="Shang Y."/>
            <person name="Xiao G."/>
            <person name="Zheng P."/>
            <person name="Cen K."/>
            <person name="Zhan S."/>
            <person name="Wang C."/>
        </authorList>
    </citation>
    <scope>NUCLEOTIDE SEQUENCE [LARGE SCALE GENOMIC DNA]</scope>
    <source>
        <strain evidence="1 2">RCEF 2490</strain>
    </source>
</reference>
<comment type="caution">
    <text evidence="1">The sequence shown here is derived from an EMBL/GenBank/DDBJ whole genome shotgun (WGS) entry which is preliminary data.</text>
</comment>